<evidence type="ECO:0000256" key="1">
    <source>
        <dbReference type="SAM" id="MobiDB-lite"/>
    </source>
</evidence>
<evidence type="ECO:0008006" key="4">
    <source>
        <dbReference type="Google" id="ProtNLM"/>
    </source>
</evidence>
<comment type="caution">
    <text evidence="2">The sequence shown here is derived from an EMBL/GenBank/DDBJ whole genome shotgun (WGS) entry which is preliminary data.</text>
</comment>
<sequence>MKRAWTMRFGMRGRDRIGLGAGLRLLLAVFALSSVLAGPAAASMVIAGGNGTPVGMPCHETGEAVASASTPSASSSFASTPSAHMPDPARQHLCCVIGQIVAPPHAAPSFTPPEARHVPPVLRPGLRLAGREPLTPVPPPRAV</sequence>
<dbReference type="AlphaFoldDB" id="A0A839ZAK5"/>
<keyword evidence="3" id="KW-1185">Reference proteome</keyword>
<dbReference type="EMBL" id="JACICD010000004">
    <property type="protein sequence ID" value="MBB3771742.1"/>
    <property type="molecule type" value="Genomic_DNA"/>
</dbReference>
<proteinExistence type="predicted"/>
<dbReference type="RefSeq" id="WP_183189921.1">
    <property type="nucleotide sequence ID" value="NZ_JACICD010000004.1"/>
</dbReference>
<dbReference type="Proteomes" id="UP000533469">
    <property type="component" value="Unassembled WGS sequence"/>
</dbReference>
<name>A0A839ZAK5_9HYPH</name>
<evidence type="ECO:0000313" key="3">
    <source>
        <dbReference type="Proteomes" id="UP000533469"/>
    </source>
</evidence>
<feature type="region of interest" description="Disordered" evidence="1">
    <location>
        <begin position="64"/>
        <end position="85"/>
    </location>
</feature>
<feature type="compositionally biased region" description="Low complexity" evidence="1">
    <location>
        <begin position="66"/>
        <end position="83"/>
    </location>
</feature>
<reference evidence="2 3" key="1">
    <citation type="submission" date="2020-08" db="EMBL/GenBank/DDBJ databases">
        <title>Genomic Encyclopedia of Type Strains, Phase IV (KMG-IV): sequencing the most valuable type-strain genomes for metagenomic binning, comparative biology and taxonomic classification.</title>
        <authorList>
            <person name="Goeker M."/>
        </authorList>
    </citation>
    <scope>NUCLEOTIDE SEQUENCE [LARGE SCALE GENOMIC DNA]</scope>
    <source>
        <strain evidence="2 3">DSM 5895</strain>
    </source>
</reference>
<organism evidence="2 3">
    <name type="scientific">Ancylobacter tetraedralis</name>
    <dbReference type="NCBI Taxonomy" id="217068"/>
    <lineage>
        <taxon>Bacteria</taxon>
        <taxon>Pseudomonadati</taxon>
        <taxon>Pseudomonadota</taxon>
        <taxon>Alphaproteobacteria</taxon>
        <taxon>Hyphomicrobiales</taxon>
        <taxon>Xanthobacteraceae</taxon>
        <taxon>Ancylobacter</taxon>
    </lineage>
</organism>
<evidence type="ECO:0000313" key="2">
    <source>
        <dbReference type="EMBL" id="MBB3771742.1"/>
    </source>
</evidence>
<gene>
    <name evidence="2" type="ORF">FHS55_002351</name>
</gene>
<accession>A0A839ZAK5</accession>
<protein>
    <recommendedName>
        <fullName evidence="4">DUF2946 domain-containing protein</fullName>
    </recommendedName>
</protein>